<evidence type="ECO:0000313" key="3">
    <source>
        <dbReference type="Proteomes" id="UP001500037"/>
    </source>
</evidence>
<dbReference type="InterPro" id="IPR014710">
    <property type="entry name" value="RmlC-like_jellyroll"/>
</dbReference>
<accession>A0ABP4HKT4</accession>
<proteinExistence type="predicted"/>
<dbReference type="InterPro" id="IPR011051">
    <property type="entry name" value="RmlC_Cupin_sf"/>
</dbReference>
<evidence type="ECO:0000259" key="1">
    <source>
        <dbReference type="Pfam" id="PF07883"/>
    </source>
</evidence>
<dbReference type="EMBL" id="BAAALF010000173">
    <property type="protein sequence ID" value="GAA1266010.1"/>
    <property type="molecule type" value="Genomic_DNA"/>
</dbReference>
<dbReference type="Gene3D" id="2.60.120.10">
    <property type="entry name" value="Jelly Rolls"/>
    <property type="match status" value="1"/>
</dbReference>
<dbReference type="SUPFAM" id="SSF51182">
    <property type="entry name" value="RmlC-like cupins"/>
    <property type="match status" value="1"/>
</dbReference>
<dbReference type="InterPro" id="IPR013096">
    <property type="entry name" value="Cupin_2"/>
</dbReference>
<keyword evidence="3" id="KW-1185">Reference proteome</keyword>
<comment type="caution">
    <text evidence="2">The sequence shown here is derived from an EMBL/GenBank/DDBJ whole genome shotgun (WGS) entry which is preliminary data.</text>
</comment>
<organism evidence="2 3">
    <name type="scientific">Kitasatospora nipponensis</name>
    <dbReference type="NCBI Taxonomy" id="258049"/>
    <lineage>
        <taxon>Bacteria</taxon>
        <taxon>Bacillati</taxon>
        <taxon>Actinomycetota</taxon>
        <taxon>Actinomycetes</taxon>
        <taxon>Kitasatosporales</taxon>
        <taxon>Streptomycetaceae</taxon>
        <taxon>Kitasatospora</taxon>
    </lineage>
</organism>
<sequence length="110" mass="11917">MMDHQLFHLDALAAEQDAAGRRYLEFLRTDTMSGGVYTLAAGAEDPQLPHREDELYVVLAGAGVLRVGEAELPVRAGSVAFVAAQAVHRFHDITEDLRVLVLFAPAESDG</sequence>
<reference evidence="3" key="1">
    <citation type="journal article" date="2019" name="Int. J. Syst. Evol. Microbiol.">
        <title>The Global Catalogue of Microorganisms (GCM) 10K type strain sequencing project: providing services to taxonomists for standard genome sequencing and annotation.</title>
        <authorList>
            <consortium name="The Broad Institute Genomics Platform"/>
            <consortium name="The Broad Institute Genome Sequencing Center for Infectious Disease"/>
            <person name="Wu L."/>
            <person name="Ma J."/>
        </authorList>
    </citation>
    <scope>NUCLEOTIDE SEQUENCE [LARGE SCALE GENOMIC DNA]</scope>
    <source>
        <strain evidence="3">JCM 13004</strain>
    </source>
</reference>
<gene>
    <name evidence="2" type="ORF">GCM10009665_63910</name>
</gene>
<protein>
    <submittedName>
        <fullName evidence="2">Cupin domain-containing protein</fullName>
    </submittedName>
</protein>
<evidence type="ECO:0000313" key="2">
    <source>
        <dbReference type="EMBL" id="GAA1266010.1"/>
    </source>
</evidence>
<name>A0ABP4HKT4_9ACTN</name>
<dbReference type="Pfam" id="PF07883">
    <property type="entry name" value="Cupin_2"/>
    <property type="match status" value="1"/>
</dbReference>
<dbReference type="Proteomes" id="UP001500037">
    <property type="component" value="Unassembled WGS sequence"/>
</dbReference>
<feature type="domain" description="Cupin type-2" evidence="1">
    <location>
        <begin position="36"/>
        <end position="102"/>
    </location>
</feature>
<dbReference type="RefSeq" id="WP_344445602.1">
    <property type="nucleotide sequence ID" value="NZ_BAAALF010000173.1"/>
</dbReference>